<name>A0ABM7ZW57_STRNI</name>
<keyword evidence="3" id="KW-1185">Reference proteome</keyword>
<dbReference type="EMBL" id="AP026073">
    <property type="protein sequence ID" value="BDM70598.1"/>
    <property type="molecule type" value="Genomic_DNA"/>
</dbReference>
<organism evidence="2 3">
    <name type="scientific">Streptomyces nigrescens</name>
    <dbReference type="NCBI Taxonomy" id="1920"/>
    <lineage>
        <taxon>Bacteria</taxon>
        <taxon>Bacillati</taxon>
        <taxon>Actinomycetota</taxon>
        <taxon>Actinomycetes</taxon>
        <taxon>Kitasatosporales</taxon>
        <taxon>Streptomycetaceae</taxon>
        <taxon>Streptomyces</taxon>
    </lineage>
</organism>
<dbReference type="RefSeq" id="WP_261954318.1">
    <property type="nucleotide sequence ID" value="NZ_AP026073.1"/>
</dbReference>
<proteinExistence type="predicted"/>
<protein>
    <recommendedName>
        <fullName evidence="4">Integral membrane protein</fullName>
    </recommendedName>
</protein>
<evidence type="ECO:0000256" key="1">
    <source>
        <dbReference type="SAM" id="Phobius"/>
    </source>
</evidence>
<dbReference type="Proteomes" id="UP001059597">
    <property type="component" value="Chromosome"/>
</dbReference>
<sequence>MKILRALRDVVDHVCIRLYVAAQIMAVNEPVRLRAMITSAVVLVGTLVPALAVGSVASTIAGVLVSALVLVAGEDARSKVSPTEK</sequence>
<accession>A0ABM7ZW57</accession>
<gene>
    <name evidence="2" type="ORF">HEK616_40850</name>
</gene>
<keyword evidence="1" id="KW-0472">Membrane</keyword>
<evidence type="ECO:0000313" key="3">
    <source>
        <dbReference type="Proteomes" id="UP001059597"/>
    </source>
</evidence>
<keyword evidence="1" id="KW-1133">Transmembrane helix</keyword>
<feature type="transmembrane region" description="Helical" evidence="1">
    <location>
        <begin position="40"/>
        <end position="73"/>
    </location>
</feature>
<evidence type="ECO:0008006" key="4">
    <source>
        <dbReference type="Google" id="ProtNLM"/>
    </source>
</evidence>
<keyword evidence="1" id="KW-0812">Transmembrane</keyword>
<evidence type="ECO:0000313" key="2">
    <source>
        <dbReference type="EMBL" id="BDM70598.1"/>
    </source>
</evidence>
<reference evidence="2" key="1">
    <citation type="submission" date="2022-06" db="EMBL/GenBank/DDBJ databases">
        <title>Complete genome sequence of Streptomyces nigrescens HEK616.</title>
        <authorList>
            <person name="Asamizu S."/>
            <person name="Onaka H."/>
        </authorList>
    </citation>
    <scope>NUCLEOTIDE SEQUENCE</scope>
    <source>
        <strain evidence="2">HEK616</strain>
    </source>
</reference>